<gene>
    <name evidence="2" type="ORF">B9G39_29425</name>
</gene>
<dbReference type="Proteomes" id="UP000257039">
    <property type="component" value="Unassembled WGS sequence"/>
</dbReference>
<keyword evidence="3" id="KW-1185">Reference proteome</keyword>
<keyword evidence="1" id="KW-0732">Signal</keyword>
<dbReference type="AlphaFoldDB" id="A0A4P9VDT6"/>
<evidence type="ECO:0008006" key="4">
    <source>
        <dbReference type="Google" id="ProtNLM"/>
    </source>
</evidence>
<dbReference type="InterPro" id="IPR036116">
    <property type="entry name" value="FN3_sf"/>
</dbReference>
<sequence>MKKTTITYCLLTSLLGLTSTVQAAISAYSYDENTRLTTAVQDQVSSYDYVYDSMGNQLVKYILPDQSSYTAPELEITYPEELSKPINPDHPTLSWDIGEIATPVVFDLYFGEENPPKLYRKGLTVTELKTEHLKSNTKYYWKVVAIDQHNQVIEETKIVELKTLNTPPNEPVLVAFDKHKNTLSWKLPEQQDPDPNDEIAAYDVYLSEIGQPLQLIAENIADTNIKLTKILNQIRVINGAL</sequence>
<dbReference type="RefSeq" id="WP_094789999.1">
    <property type="nucleotide sequence ID" value="NZ_NDXW01000011.1"/>
</dbReference>
<protein>
    <recommendedName>
        <fullName evidence="4">Fibronectin type-III domain-containing protein</fullName>
    </recommendedName>
</protein>
<name>A0A4P9VDT6_9GAMM</name>
<evidence type="ECO:0000313" key="3">
    <source>
        <dbReference type="Proteomes" id="UP000257039"/>
    </source>
</evidence>
<comment type="caution">
    <text evidence="2">The sequence shown here is derived from an EMBL/GenBank/DDBJ whole genome shotgun (WGS) entry which is preliminary data.</text>
</comment>
<evidence type="ECO:0000256" key="1">
    <source>
        <dbReference type="SAM" id="SignalP"/>
    </source>
</evidence>
<feature type="signal peptide" evidence="1">
    <location>
        <begin position="1"/>
        <end position="23"/>
    </location>
</feature>
<feature type="chain" id="PRO_5020811523" description="Fibronectin type-III domain-containing protein" evidence="1">
    <location>
        <begin position="24"/>
        <end position="241"/>
    </location>
</feature>
<reference evidence="2 3" key="1">
    <citation type="submission" date="2017-04" db="EMBL/GenBank/DDBJ databases">
        <title>Draft genome sequence of Zooshikella ganghwensis VG4 isolated from Red Sea sediments.</title>
        <authorList>
            <person name="Rehman Z."/>
            <person name="Alam I."/>
            <person name="Kamau A."/>
            <person name="Bajic V."/>
            <person name="Leiknes T."/>
        </authorList>
    </citation>
    <scope>NUCLEOTIDE SEQUENCE [LARGE SCALE GENOMIC DNA]</scope>
    <source>
        <strain evidence="2 3">VG4</strain>
    </source>
</reference>
<accession>A0A4P9VDT6</accession>
<proteinExistence type="predicted"/>
<organism evidence="2 3">
    <name type="scientific">Zooshikella ganghwensis</name>
    <dbReference type="NCBI Taxonomy" id="202772"/>
    <lineage>
        <taxon>Bacteria</taxon>
        <taxon>Pseudomonadati</taxon>
        <taxon>Pseudomonadota</taxon>
        <taxon>Gammaproteobacteria</taxon>
        <taxon>Oceanospirillales</taxon>
        <taxon>Zooshikellaceae</taxon>
        <taxon>Zooshikella</taxon>
    </lineage>
</organism>
<dbReference type="EMBL" id="NDXW01000011">
    <property type="protein sequence ID" value="RDH41235.1"/>
    <property type="molecule type" value="Genomic_DNA"/>
</dbReference>
<evidence type="ECO:0000313" key="2">
    <source>
        <dbReference type="EMBL" id="RDH41235.1"/>
    </source>
</evidence>
<dbReference type="SUPFAM" id="SSF49265">
    <property type="entry name" value="Fibronectin type III"/>
    <property type="match status" value="1"/>
</dbReference>